<dbReference type="InterPro" id="IPR036380">
    <property type="entry name" value="Isochorismatase-like_sf"/>
</dbReference>
<comment type="similarity">
    <text evidence="1">Belongs to the isochorismatase family.</text>
</comment>
<reference evidence="4 5" key="1">
    <citation type="submission" date="2018-11" db="EMBL/GenBank/DDBJ databases">
        <title>Complete genome sequence of Paenibacillus baekrokdamisoli strain KCTC 33723.</title>
        <authorList>
            <person name="Kang S.W."/>
            <person name="Lee K.C."/>
            <person name="Kim K.K."/>
            <person name="Kim J.S."/>
            <person name="Kim D.S."/>
            <person name="Ko S.H."/>
            <person name="Yang S.H."/>
            <person name="Lee J.S."/>
        </authorList>
    </citation>
    <scope>NUCLEOTIDE SEQUENCE [LARGE SCALE GENOMIC DNA]</scope>
    <source>
        <strain evidence="4 5">KCTC 33723</strain>
    </source>
</reference>
<keyword evidence="2" id="KW-0378">Hydrolase</keyword>
<evidence type="ECO:0000259" key="3">
    <source>
        <dbReference type="Pfam" id="PF00857"/>
    </source>
</evidence>
<dbReference type="AlphaFoldDB" id="A0A3G9JBW0"/>
<accession>A0A3G9JBW0</accession>
<dbReference type="InterPro" id="IPR000868">
    <property type="entry name" value="Isochorismatase-like_dom"/>
</dbReference>
<name>A0A3G9JBW0_9BACL</name>
<dbReference type="Proteomes" id="UP000275368">
    <property type="component" value="Chromosome"/>
</dbReference>
<evidence type="ECO:0000313" key="4">
    <source>
        <dbReference type="EMBL" id="BBH20499.1"/>
    </source>
</evidence>
<evidence type="ECO:0000256" key="2">
    <source>
        <dbReference type="ARBA" id="ARBA00022801"/>
    </source>
</evidence>
<dbReference type="Gene3D" id="3.40.50.850">
    <property type="entry name" value="Isochorismatase-like"/>
    <property type="match status" value="1"/>
</dbReference>
<dbReference type="EMBL" id="AP019308">
    <property type="protein sequence ID" value="BBH20499.1"/>
    <property type="molecule type" value="Genomic_DNA"/>
</dbReference>
<sequence length="141" mass="15856">MDICYCPQTIIMETNGTLMVIEIQVGMFLESDPVYKADQLLRNIGLLIERARCSATPIVYVQQNARPGNPLEYGSAGWESNPLIRPEVGEIVIQKATPDSFYETNLEQEGDNSSSKRLFLSGLSLWMTFSQKLLFLMTNNS</sequence>
<dbReference type="PANTHER" id="PTHR43540:SF14">
    <property type="entry name" value="ISOCHORISMATASE"/>
    <property type="match status" value="1"/>
</dbReference>
<evidence type="ECO:0000256" key="1">
    <source>
        <dbReference type="ARBA" id="ARBA00006336"/>
    </source>
</evidence>
<dbReference type="SUPFAM" id="SSF52499">
    <property type="entry name" value="Isochorismatase-like hydrolases"/>
    <property type="match status" value="1"/>
</dbReference>
<feature type="domain" description="Isochorismatase-like" evidence="3">
    <location>
        <begin position="18"/>
        <end position="125"/>
    </location>
</feature>
<evidence type="ECO:0000313" key="5">
    <source>
        <dbReference type="Proteomes" id="UP000275368"/>
    </source>
</evidence>
<dbReference type="Pfam" id="PF00857">
    <property type="entry name" value="Isochorismatase"/>
    <property type="match status" value="1"/>
</dbReference>
<keyword evidence="5" id="KW-1185">Reference proteome</keyword>
<dbReference type="InterPro" id="IPR050272">
    <property type="entry name" value="Isochorismatase-like_hydrls"/>
</dbReference>
<organism evidence="4 5">
    <name type="scientific">Paenibacillus baekrokdamisoli</name>
    <dbReference type="NCBI Taxonomy" id="1712516"/>
    <lineage>
        <taxon>Bacteria</taxon>
        <taxon>Bacillati</taxon>
        <taxon>Bacillota</taxon>
        <taxon>Bacilli</taxon>
        <taxon>Bacillales</taxon>
        <taxon>Paenibacillaceae</taxon>
        <taxon>Paenibacillus</taxon>
    </lineage>
</organism>
<gene>
    <name evidence="4" type="ORF">Back11_18440</name>
</gene>
<proteinExistence type="inferred from homology"/>
<dbReference type="GO" id="GO:0016787">
    <property type="term" value="F:hydrolase activity"/>
    <property type="evidence" value="ECO:0007669"/>
    <property type="project" value="UniProtKB-KW"/>
</dbReference>
<dbReference type="KEGG" id="pbk:Back11_18440"/>
<protein>
    <recommendedName>
        <fullName evidence="3">Isochorismatase-like domain-containing protein</fullName>
    </recommendedName>
</protein>
<dbReference type="OrthoDB" id="9785724at2"/>
<dbReference type="PANTHER" id="PTHR43540">
    <property type="entry name" value="PEROXYUREIDOACRYLATE/UREIDOACRYLATE AMIDOHYDROLASE-RELATED"/>
    <property type="match status" value="1"/>
</dbReference>